<proteinExistence type="predicted"/>
<feature type="transmembrane region" description="Helical" evidence="1">
    <location>
        <begin position="12"/>
        <end position="43"/>
    </location>
</feature>
<evidence type="ECO:0000313" key="4">
    <source>
        <dbReference type="Proteomes" id="UP001314796"/>
    </source>
</evidence>
<evidence type="ECO:0000313" key="3">
    <source>
        <dbReference type="EMBL" id="MBM7616201.1"/>
    </source>
</evidence>
<protein>
    <submittedName>
        <fullName evidence="3">Membrane protease YdiL (CAAX protease family)</fullName>
    </submittedName>
</protein>
<dbReference type="EMBL" id="JAFBEE010000027">
    <property type="protein sequence ID" value="MBM7616201.1"/>
    <property type="molecule type" value="Genomic_DNA"/>
</dbReference>
<dbReference type="InterPro" id="IPR003675">
    <property type="entry name" value="Rce1/LyrA-like_dom"/>
</dbReference>
<comment type="caution">
    <text evidence="3">The sequence shown here is derived from an EMBL/GenBank/DDBJ whole genome shotgun (WGS) entry which is preliminary data.</text>
</comment>
<keyword evidence="1" id="KW-0472">Membrane</keyword>
<dbReference type="GO" id="GO:0008233">
    <property type="term" value="F:peptidase activity"/>
    <property type="evidence" value="ECO:0007669"/>
    <property type="project" value="UniProtKB-KW"/>
</dbReference>
<feature type="transmembrane region" description="Helical" evidence="1">
    <location>
        <begin position="193"/>
        <end position="209"/>
    </location>
</feature>
<evidence type="ECO:0000259" key="2">
    <source>
        <dbReference type="Pfam" id="PF02517"/>
    </source>
</evidence>
<keyword evidence="1" id="KW-1133">Transmembrane helix</keyword>
<name>A0ABS2NTE5_9FIRM</name>
<feature type="transmembrane region" description="Helical" evidence="1">
    <location>
        <begin position="55"/>
        <end position="77"/>
    </location>
</feature>
<gene>
    <name evidence="3" type="ORF">JOC73_002783</name>
</gene>
<dbReference type="GO" id="GO:0006508">
    <property type="term" value="P:proteolysis"/>
    <property type="evidence" value="ECO:0007669"/>
    <property type="project" value="UniProtKB-KW"/>
</dbReference>
<keyword evidence="3" id="KW-0645">Protease</keyword>
<feature type="transmembrane region" description="Helical" evidence="1">
    <location>
        <begin position="83"/>
        <end position="108"/>
    </location>
</feature>
<keyword evidence="4" id="KW-1185">Reference proteome</keyword>
<organism evidence="3 4">
    <name type="scientific">Alkaliphilus hydrothermalis</name>
    <dbReference type="NCBI Taxonomy" id="1482730"/>
    <lineage>
        <taxon>Bacteria</taxon>
        <taxon>Bacillati</taxon>
        <taxon>Bacillota</taxon>
        <taxon>Clostridia</taxon>
        <taxon>Peptostreptococcales</taxon>
        <taxon>Natronincolaceae</taxon>
        <taxon>Alkaliphilus</taxon>
    </lineage>
</organism>
<dbReference type="Pfam" id="PF02517">
    <property type="entry name" value="Rce1-like"/>
    <property type="match status" value="1"/>
</dbReference>
<feature type="domain" description="CAAX prenyl protease 2/Lysostaphin resistance protein A-like" evidence="2">
    <location>
        <begin position="131"/>
        <end position="225"/>
    </location>
</feature>
<feature type="transmembrane region" description="Helical" evidence="1">
    <location>
        <begin position="162"/>
        <end position="181"/>
    </location>
</feature>
<keyword evidence="3" id="KW-0378">Hydrolase</keyword>
<sequence length="251" mass="29549">MNNQLMSWNEMLIWINVLFLSILGFFNISVNLILVLWVISILINGQVKKIDSKKFVILFMLLRRSLYILPYLIPLLFKYRINFNISIITLGYCVIGFLSGLGLIIPKLKTWRLVLSYDFISFRNQENKVHYLSFVFLLIAAAIVEEFFYREFIISIINTSQNFMYISIFISIFMFMLHHIGTKWHAEFSKYDILIQAIFSVISCSLYLLSNSLLPSIVTHLVYNMPSVILNTKSYLYWYVLDKEKLHSQTS</sequence>
<reference evidence="3 4" key="1">
    <citation type="submission" date="2021-01" db="EMBL/GenBank/DDBJ databases">
        <title>Genomic Encyclopedia of Type Strains, Phase IV (KMG-IV): sequencing the most valuable type-strain genomes for metagenomic binning, comparative biology and taxonomic classification.</title>
        <authorList>
            <person name="Goeker M."/>
        </authorList>
    </citation>
    <scope>NUCLEOTIDE SEQUENCE [LARGE SCALE GENOMIC DNA]</scope>
    <source>
        <strain evidence="3 4">DSM 25890</strain>
    </source>
</reference>
<feature type="transmembrane region" description="Helical" evidence="1">
    <location>
        <begin position="129"/>
        <end position="150"/>
    </location>
</feature>
<dbReference type="Proteomes" id="UP001314796">
    <property type="component" value="Unassembled WGS sequence"/>
</dbReference>
<dbReference type="RefSeq" id="WP_204404180.1">
    <property type="nucleotide sequence ID" value="NZ_JAFBEE010000027.1"/>
</dbReference>
<evidence type="ECO:0000256" key="1">
    <source>
        <dbReference type="SAM" id="Phobius"/>
    </source>
</evidence>
<accession>A0ABS2NTE5</accession>
<keyword evidence="1" id="KW-0812">Transmembrane</keyword>